<dbReference type="PRINTS" id="PR00176">
    <property type="entry name" value="NANEUSMPORT"/>
</dbReference>
<keyword evidence="2 6" id="KW-0813">Transport</keyword>
<keyword evidence="6" id="KW-0769">Symport</keyword>
<evidence type="ECO:0000256" key="7">
    <source>
        <dbReference type="SAM" id="Phobius"/>
    </source>
</evidence>
<keyword evidence="3 6" id="KW-0812">Transmembrane</keyword>
<comment type="caution">
    <text evidence="8">The sequence shown here is derived from an EMBL/GenBank/DDBJ whole genome shotgun (WGS) entry which is preliminary data.</text>
</comment>
<dbReference type="PROSITE" id="PS00610">
    <property type="entry name" value="NA_NEUROTRAN_SYMP_1"/>
    <property type="match status" value="1"/>
</dbReference>
<proteinExistence type="inferred from homology"/>
<dbReference type="Proteomes" id="UP000823615">
    <property type="component" value="Unassembled WGS sequence"/>
</dbReference>
<dbReference type="Pfam" id="PF00209">
    <property type="entry name" value="SNF"/>
    <property type="match status" value="2"/>
</dbReference>
<dbReference type="GO" id="GO:0015293">
    <property type="term" value="F:symporter activity"/>
    <property type="evidence" value="ECO:0007669"/>
    <property type="project" value="UniProtKB-KW"/>
</dbReference>
<dbReference type="InterPro" id="IPR037272">
    <property type="entry name" value="SNS_sf"/>
</dbReference>
<evidence type="ECO:0000256" key="1">
    <source>
        <dbReference type="ARBA" id="ARBA00004141"/>
    </source>
</evidence>
<gene>
    <name evidence="8" type="ORF">IAA97_09260</name>
</gene>
<accession>A0A9D9H2W2</accession>
<dbReference type="PROSITE" id="PS50267">
    <property type="entry name" value="NA_NEUROTRAN_SYMP_3"/>
    <property type="match status" value="1"/>
</dbReference>
<evidence type="ECO:0000256" key="2">
    <source>
        <dbReference type="ARBA" id="ARBA00022448"/>
    </source>
</evidence>
<organism evidence="8 9">
    <name type="scientific">Candidatus Ornithospirochaeta stercoripullorum</name>
    <dbReference type="NCBI Taxonomy" id="2840899"/>
    <lineage>
        <taxon>Bacteria</taxon>
        <taxon>Pseudomonadati</taxon>
        <taxon>Spirochaetota</taxon>
        <taxon>Spirochaetia</taxon>
        <taxon>Spirochaetales</taxon>
        <taxon>Spirochaetaceae</taxon>
        <taxon>Spirochaetaceae incertae sedis</taxon>
        <taxon>Candidatus Ornithospirochaeta</taxon>
    </lineage>
</organism>
<evidence type="ECO:0000256" key="5">
    <source>
        <dbReference type="ARBA" id="ARBA00023136"/>
    </source>
</evidence>
<keyword evidence="4 7" id="KW-1133">Transmembrane helix</keyword>
<dbReference type="PANTHER" id="PTHR42948">
    <property type="entry name" value="TRANSPORTER"/>
    <property type="match status" value="1"/>
</dbReference>
<reference evidence="8" key="1">
    <citation type="submission" date="2020-10" db="EMBL/GenBank/DDBJ databases">
        <authorList>
            <person name="Gilroy R."/>
        </authorList>
    </citation>
    <scope>NUCLEOTIDE SEQUENCE</scope>
    <source>
        <strain evidence="8">7293</strain>
    </source>
</reference>
<dbReference type="AlphaFoldDB" id="A0A9D9H2W2"/>
<comment type="similarity">
    <text evidence="6">Belongs to the sodium:neurotransmitter symporter (SNF) (TC 2.A.22) family.</text>
</comment>
<evidence type="ECO:0000256" key="6">
    <source>
        <dbReference type="RuleBase" id="RU003732"/>
    </source>
</evidence>
<dbReference type="GO" id="GO:0016020">
    <property type="term" value="C:membrane"/>
    <property type="evidence" value="ECO:0007669"/>
    <property type="project" value="UniProtKB-SubCell"/>
</dbReference>
<dbReference type="InterPro" id="IPR047218">
    <property type="entry name" value="YocR/YhdH-like"/>
</dbReference>
<evidence type="ECO:0000313" key="9">
    <source>
        <dbReference type="Proteomes" id="UP000823615"/>
    </source>
</evidence>
<dbReference type="SUPFAM" id="SSF161070">
    <property type="entry name" value="SNF-like"/>
    <property type="match status" value="1"/>
</dbReference>
<feature type="transmembrane region" description="Helical" evidence="7">
    <location>
        <begin position="225"/>
        <end position="248"/>
    </location>
</feature>
<protein>
    <recommendedName>
        <fullName evidence="6">Transporter</fullName>
    </recommendedName>
</protein>
<dbReference type="PANTHER" id="PTHR42948:SF1">
    <property type="entry name" value="TRANSPORTER"/>
    <property type="match status" value="1"/>
</dbReference>
<evidence type="ECO:0000256" key="3">
    <source>
        <dbReference type="ARBA" id="ARBA00022692"/>
    </source>
</evidence>
<feature type="transmembrane region" description="Helical" evidence="7">
    <location>
        <begin position="309"/>
        <end position="337"/>
    </location>
</feature>
<dbReference type="InterPro" id="IPR000175">
    <property type="entry name" value="Na/ntran_symport"/>
</dbReference>
<feature type="transmembrane region" description="Helical" evidence="7">
    <location>
        <begin position="89"/>
        <end position="116"/>
    </location>
</feature>
<dbReference type="NCBIfam" id="NF037979">
    <property type="entry name" value="Na_transp"/>
    <property type="match status" value="1"/>
</dbReference>
<feature type="transmembrane region" description="Helical" evidence="7">
    <location>
        <begin position="260"/>
        <end position="284"/>
    </location>
</feature>
<feature type="transmembrane region" description="Helical" evidence="7">
    <location>
        <begin position="145"/>
        <end position="165"/>
    </location>
</feature>
<dbReference type="CDD" id="cd10336">
    <property type="entry name" value="SLC6sbd_Tyt1-Like"/>
    <property type="match status" value="1"/>
</dbReference>
<name>A0A9D9H2W2_9SPIO</name>
<feature type="transmembrane region" description="Helical" evidence="7">
    <location>
        <begin position="43"/>
        <end position="68"/>
    </location>
</feature>
<feature type="transmembrane region" description="Helical" evidence="7">
    <location>
        <begin position="349"/>
        <end position="369"/>
    </location>
</feature>
<evidence type="ECO:0000313" key="8">
    <source>
        <dbReference type="EMBL" id="MBO8437150.1"/>
    </source>
</evidence>
<evidence type="ECO:0000256" key="4">
    <source>
        <dbReference type="ARBA" id="ARBA00022989"/>
    </source>
</evidence>
<comment type="subcellular location">
    <subcellularLocation>
        <location evidence="1">Membrane</location>
        <topology evidence="1">Multi-pass membrane protein</topology>
    </subcellularLocation>
</comment>
<feature type="transmembrane region" description="Helical" evidence="7">
    <location>
        <begin position="177"/>
        <end position="205"/>
    </location>
</feature>
<keyword evidence="5 7" id="KW-0472">Membrane</keyword>
<feature type="transmembrane region" description="Helical" evidence="7">
    <location>
        <begin position="389"/>
        <end position="412"/>
    </location>
</feature>
<feature type="transmembrane region" description="Helical" evidence="7">
    <location>
        <begin position="12"/>
        <end position="31"/>
    </location>
</feature>
<feature type="transmembrane region" description="Helical" evidence="7">
    <location>
        <begin position="433"/>
        <end position="457"/>
    </location>
</feature>
<dbReference type="EMBL" id="JADIMT010000104">
    <property type="protein sequence ID" value="MBO8437150.1"/>
    <property type="molecule type" value="Genomic_DNA"/>
</dbReference>
<reference evidence="8" key="2">
    <citation type="journal article" date="2021" name="PeerJ">
        <title>Extensive microbial diversity within the chicken gut microbiome revealed by metagenomics and culture.</title>
        <authorList>
            <person name="Gilroy R."/>
            <person name="Ravi A."/>
            <person name="Getino M."/>
            <person name="Pursley I."/>
            <person name="Horton D.L."/>
            <person name="Alikhan N.F."/>
            <person name="Baker D."/>
            <person name="Gharbi K."/>
            <person name="Hall N."/>
            <person name="Watson M."/>
            <person name="Adriaenssens E.M."/>
            <person name="Foster-Nyarko E."/>
            <person name="Jarju S."/>
            <person name="Secka A."/>
            <person name="Antonio M."/>
            <person name="Oren A."/>
            <person name="Chaudhuri R.R."/>
            <person name="La Ragione R."/>
            <person name="Hildebrand F."/>
            <person name="Pallen M.J."/>
        </authorList>
    </citation>
    <scope>NUCLEOTIDE SEQUENCE</scope>
    <source>
        <strain evidence="8">7293</strain>
    </source>
</reference>
<sequence length="458" mass="49633">MDNRERLSSRLGFILLSAGCAIGLGNVWRFPYITGKYGGAAFVLLYLLFLVFMGVPVMIMEFAIGRAGRKNIVGAMKNLEKPGSKWHGIGYVAVAGNYLLLMYYSTITGWLLYYFFSFLSGKLNSSFDTEAVNTYFSSLTATPGLQIGMMGLALLITAAVVIIGLKNGVEKITKVMMVILFILMIILAIHSCLLPGAGEGISFYMKPDFGNLVHEYGFGESVFAAMGQAFFTLSLGIGAMAIFGSYFDRKRSLGGESIRIICLDTMVALLSGFIIFPACSAFGVEAGSGPGLLFISLPNVFTQMGLGNLWGAVFFLAMIFAALSTLIAVFENICAYWMDMHGWSRKKAALINFIALFVLSLPAVFGYNVLSSVQPLGAGSTILDGEDFLVSNIILPLGSLAYVIFCTHRYGWGWDKFIAEANMGDGLKIPQALRIYCAWILPIIIAVISVNGIVTALI</sequence>